<dbReference type="GO" id="GO:0003990">
    <property type="term" value="F:acetylcholinesterase activity"/>
    <property type="evidence" value="ECO:0007669"/>
    <property type="project" value="UniProtKB-EC"/>
</dbReference>
<dbReference type="PANTHER" id="PTHR43918:SF12">
    <property type="entry name" value="ACETYLCHOLINESTERASE 1"/>
    <property type="match status" value="1"/>
</dbReference>
<comment type="similarity">
    <text evidence="1 8">Belongs to the type-B carboxylesterase/lipase family.</text>
</comment>
<dbReference type="PANTHER" id="PTHR43918">
    <property type="entry name" value="ACETYLCHOLINESTERASE"/>
    <property type="match status" value="1"/>
</dbReference>
<keyword evidence="3 8" id="KW-0378">Hydrolase</keyword>
<dbReference type="GO" id="GO:0005886">
    <property type="term" value="C:plasma membrane"/>
    <property type="evidence" value="ECO:0007669"/>
    <property type="project" value="TreeGrafter"/>
</dbReference>
<dbReference type="GO" id="GO:0005615">
    <property type="term" value="C:extracellular space"/>
    <property type="evidence" value="ECO:0007669"/>
    <property type="project" value="TreeGrafter"/>
</dbReference>
<protein>
    <recommendedName>
        <fullName evidence="8">Carboxylic ester hydrolase</fullName>
        <ecNumber evidence="8">3.1.1.-</ecNumber>
    </recommendedName>
</protein>
<dbReference type="STRING" id="2018661.A0A2A2JVW9"/>
<dbReference type="EC" id="3.1.1.-" evidence="8"/>
<keyword evidence="5" id="KW-1015">Disulfide bond</keyword>
<evidence type="ECO:0000313" key="10">
    <source>
        <dbReference type="EMBL" id="PAV65827.1"/>
    </source>
</evidence>
<evidence type="ECO:0000259" key="9">
    <source>
        <dbReference type="Pfam" id="PF00135"/>
    </source>
</evidence>
<evidence type="ECO:0000256" key="7">
    <source>
        <dbReference type="PIRSR" id="PIRSR600997-1"/>
    </source>
</evidence>
<dbReference type="InterPro" id="IPR019819">
    <property type="entry name" value="Carboxylesterase_B_CS"/>
</dbReference>
<proteinExistence type="inferred from homology"/>
<organism evidence="10 11">
    <name type="scientific">Diploscapter pachys</name>
    <dbReference type="NCBI Taxonomy" id="2018661"/>
    <lineage>
        <taxon>Eukaryota</taxon>
        <taxon>Metazoa</taxon>
        <taxon>Ecdysozoa</taxon>
        <taxon>Nematoda</taxon>
        <taxon>Chromadorea</taxon>
        <taxon>Rhabditida</taxon>
        <taxon>Rhabditina</taxon>
        <taxon>Rhabditomorpha</taxon>
        <taxon>Rhabditoidea</taxon>
        <taxon>Rhabditidae</taxon>
        <taxon>Diploscapter</taxon>
    </lineage>
</organism>
<dbReference type="InterPro" id="IPR029058">
    <property type="entry name" value="AB_hydrolase_fold"/>
</dbReference>
<comment type="caution">
    <text evidence="10">The sequence shown here is derived from an EMBL/GenBank/DDBJ whole genome shotgun (WGS) entry which is preliminary data.</text>
</comment>
<keyword evidence="4" id="KW-0531">Neurotransmitter degradation</keyword>
<dbReference type="GO" id="GO:0006581">
    <property type="term" value="P:acetylcholine catabolic process"/>
    <property type="evidence" value="ECO:0007669"/>
    <property type="project" value="TreeGrafter"/>
</dbReference>
<dbReference type="CDD" id="cd00312">
    <property type="entry name" value="Esterase_lipase"/>
    <property type="match status" value="1"/>
</dbReference>
<sequence length="559" mass="64544">MVLRYLALKSNLHTAKQSLNSSSADTYFGDFYGSQMWNANTPLSEDCLYLNVFVPGTFDPTRKLAVMVWVYGGGFWSGTASLDVYDGRILPTDENIILISMNYRVSIFGFLYLGRPEAPGNMGLWDQLLALKWVHKNIDLFGGDPTRITLFGESAGAASVNMHMLSARSTPYFNRAIIQSGSVTAPWAIESRQTALMRTLIMYKEMGCGNMTETAPDYDLILRCLLHADADLLREKEYAPVREFADFPWVPIIDGDFLVESPENSLRHGNFKKTQLLAGSNADEGIYFIVYQLTKIFPVNEFFTDKDFIKDKQTWLTSALDLLPEQMRSSQLILQAIFHEYEPVNYPVKPREWLDSLDKMLGDYHFTCGVNEMALAHSKHGGDTYYYMFTHRATAQTWPSWMGVIHGYEINFVFGEPFNRKFKYTDEERELSSRFMRYWANFARTGDPNRNEDGSYTQDVFPKYAPGTMEYMNMTVESSYSKDGRRTGNGPRRKYCGFWKGYLPSLMAAVADIGEPYLMWKEQMNKWQNEYIQDWQFHFEQYKKYQPYLQSDREQCSGS</sequence>
<evidence type="ECO:0000256" key="8">
    <source>
        <dbReference type="RuleBase" id="RU361235"/>
    </source>
</evidence>
<feature type="active site" description="Charge relay system" evidence="7">
    <location>
        <position position="406"/>
    </location>
</feature>
<accession>A0A2A2JVW9</accession>
<reference evidence="10 11" key="1">
    <citation type="journal article" date="2017" name="Curr. Biol.">
        <title>Genome architecture and evolution of a unichromosomal asexual nematode.</title>
        <authorList>
            <person name="Fradin H."/>
            <person name="Zegar C."/>
            <person name="Gutwein M."/>
            <person name="Lucas J."/>
            <person name="Kovtun M."/>
            <person name="Corcoran D."/>
            <person name="Baugh L.R."/>
            <person name="Kiontke K."/>
            <person name="Gunsalus K."/>
            <person name="Fitch D.H."/>
            <person name="Piano F."/>
        </authorList>
    </citation>
    <scope>NUCLEOTIDE SEQUENCE [LARGE SCALE GENOMIC DNA]</scope>
    <source>
        <strain evidence="10">PF1309</strain>
    </source>
</reference>
<dbReference type="InterPro" id="IPR000997">
    <property type="entry name" value="Cholinesterase"/>
</dbReference>
<comment type="catalytic activity">
    <reaction evidence="6">
        <text>acetylcholine + H2O = choline + acetate + H(+)</text>
        <dbReference type="Rhea" id="RHEA:17561"/>
        <dbReference type="ChEBI" id="CHEBI:15354"/>
        <dbReference type="ChEBI" id="CHEBI:15355"/>
        <dbReference type="ChEBI" id="CHEBI:15377"/>
        <dbReference type="ChEBI" id="CHEBI:15378"/>
        <dbReference type="ChEBI" id="CHEBI:30089"/>
        <dbReference type="EC" id="3.1.1.7"/>
    </reaction>
</comment>
<dbReference type="EMBL" id="LIAE01010192">
    <property type="protein sequence ID" value="PAV65827.1"/>
    <property type="molecule type" value="Genomic_DNA"/>
</dbReference>
<evidence type="ECO:0000256" key="6">
    <source>
        <dbReference type="ARBA" id="ARBA00048484"/>
    </source>
</evidence>
<name>A0A2A2JVW9_9BILA</name>
<dbReference type="ESTHER" id="9bila-a0a2a2jvw9">
    <property type="family name" value="ACHE"/>
</dbReference>
<evidence type="ECO:0000256" key="2">
    <source>
        <dbReference type="ARBA" id="ARBA00022487"/>
    </source>
</evidence>
<dbReference type="AlphaFoldDB" id="A0A2A2JVW9"/>
<dbReference type="InterPro" id="IPR019826">
    <property type="entry name" value="Carboxylesterase_B_AS"/>
</dbReference>
<evidence type="ECO:0000313" key="11">
    <source>
        <dbReference type="Proteomes" id="UP000218231"/>
    </source>
</evidence>
<dbReference type="Gene3D" id="3.40.50.1820">
    <property type="entry name" value="alpha/beta hydrolase"/>
    <property type="match status" value="1"/>
</dbReference>
<dbReference type="PROSITE" id="PS00941">
    <property type="entry name" value="CARBOXYLESTERASE_B_2"/>
    <property type="match status" value="1"/>
</dbReference>
<evidence type="ECO:0000256" key="1">
    <source>
        <dbReference type="ARBA" id="ARBA00005964"/>
    </source>
</evidence>
<dbReference type="InterPro" id="IPR050654">
    <property type="entry name" value="AChE-related_enzymes"/>
</dbReference>
<dbReference type="PRINTS" id="PR00878">
    <property type="entry name" value="CHOLNESTRASE"/>
</dbReference>
<dbReference type="SUPFAM" id="SSF53474">
    <property type="entry name" value="alpha/beta-Hydrolases"/>
    <property type="match status" value="1"/>
</dbReference>
<gene>
    <name evidence="10" type="ORF">WR25_13504</name>
</gene>
<dbReference type="InterPro" id="IPR002018">
    <property type="entry name" value="CarbesteraseB"/>
</dbReference>
<dbReference type="OrthoDB" id="19653at2759"/>
<dbReference type="PROSITE" id="PS00122">
    <property type="entry name" value="CARBOXYLESTERASE_B_1"/>
    <property type="match status" value="1"/>
</dbReference>
<evidence type="ECO:0000256" key="4">
    <source>
        <dbReference type="ARBA" id="ARBA00022867"/>
    </source>
</evidence>
<feature type="active site" description="Acyl-ester intermediate" evidence="7">
    <location>
        <position position="154"/>
    </location>
</feature>
<dbReference type="GO" id="GO:0019695">
    <property type="term" value="P:choline metabolic process"/>
    <property type="evidence" value="ECO:0007669"/>
    <property type="project" value="TreeGrafter"/>
</dbReference>
<evidence type="ECO:0000256" key="3">
    <source>
        <dbReference type="ARBA" id="ARBA00022801"/>
    </source>
</evidence>
<feature type="active site" description="Charge relay system" evidence="7">
    <location>
        <position position="284"/>
    </location>
</feature>
<keyword evidence="11" id="KW-1185">Reference proteome</keyword>
<dbReference type="Pfam" id="PF00135">
    <property type="entry name" value="COesterase"/>
    <property type="match status" value="1"/>
</dbReference>
<evidence type="ECO:0000256" key="5">
    <source>
        <dbReference type="ARBA" id="ARBA00023157"/>
    </source>
</evidence>
<dbReference type="Proteomes" id="UP000218231">
    <property type="component" value="Unassembled WGS sequence"/>
</dbReference>
<feature type="domain" description="Carboxylesterase type B" evidence="9">
    <location>
        <begin position="40"/>
        <end position="499"/>
    </location>
</feature>
<dbReference type="FunFam" id="3.40.50.1820:FF:000029">
    <property type="entry name" value="Acetylcholinesterase"/>
    <property type="match status" value="1"/>
</dbReference>
<keyword evidence="2" id="KW-0719">Serine esterase</keyword>